<feature type="non-terminal residue" evidence="3">
    <location>
        <position position="1"/>
    </location>
</feature>
<dbReference type="AlphaFoldDB" id="A0A6A4KJ53"/>
<dbReference type="CDD" id="cd02846">
    <property type="entry name" value="PAZ_argonaute_like"/>
    <property type="match status" value="1"/>
</dbReference>
<gene>
    <name evidence="3" type="ORF">C3L33_22670</name>
</gene>
<dbReference type="Pfam" id="PF16486">
    <property type="entry name" value="ArgoN"/>
    <property type="match status" value="1"/>
</dbReference>
<dbReference type="OrthoDB" id="1716383at2759"/>
<evidence type="ECO:0000313" key="3">
    <source>
        <dbReference type="EMBL" id="KAE9445432.1"/>
    </source>
</evidence>
<dbReference type="Gene3D" id="2.170.260.10">
    <property type="entry name" value="paz domain"/>
    <property type="match status" value="1"/>
</dbReference>
<sequence length="206" mass="23471">MTVVYGLGSFVNSERENWFSLKKGKDDDGKIQTVEVNVCDYFVNRRNIELRYSGDLPCINVGKPKRPTSLWRPFAPSSKDGKGIGRKVLDRVHKTYDTELAGKDFACDGEKSLFTIVLEDVVSNRYVDTYLFYPFVFRGTMVTKALEAPNDDPKRQRRPYNSKTFKVEISFAAKIPMQSIANALRGQESENSQEALRILRQPASKQ</sequence>
<evidence type="ECO:0000256" key="1">
    <source>
        <dbReference type="SAM" id="MobiDB-lite"/>
    </source>
</evidence>
<evidence type="ECO:0000259" key="2">
    <source>
        <dbReference type="Pfam" id="PF16486"/>
    </source>
</evidence>
<dbReference type="InterPro" id="IPR032474">
    <property type="entry name" value="Argonaute_N"/>
</dbReference>
<dbReference type="GO" id="GO:0003723">
    <property type="term" value="F:RNA binding"/>
    <property type="evidence" value="ECO:0007669"/>
    <property type="project" value="InterPro"/>
</dbReference>
<name>A0A6A4KJ53_9ERIC</name>
<organism evidence="3">
    <name type="scientific">Rhododendron williamsianum</name>
    <dbReference type="NCBI Taxonomy" id="262921"/>
    <lineage>
        <taxon>Eukaryota</taxon>
        <taxon>Viridiplantae</taxon>
        <taxon>Streptophyta</taxon>
        <taxon>Embryophyta</taxon>
        <taxon>Tracheophyta</taxon>
        <taxon>Spermatophyta</taxon>
        <taxon>Magnoliopsida</taxon>
        <taxon>eudicotyledons</taxon>
        <taxon>Gunneridae</taxon>
        <taxon>Pentapetalae</taxon>
        <taxon>asterids</taxon>
        <taxon>Ericales</taxon>
        <taxon>Ericaceae</taxon>
        <taxon>Ericoideae</taxon>
        <taxon>Rhodoreae</taxon>
        <taxon>Rhododendron</taxon>
    </lineage>
</organism>
<dbReference type="PANTHER" id="PTHR22891">
    <property type="entry name" value="EUKARYOTIC TRANSLATION INITIATION FACTOR 2C"/>
    <property type="match status" value="1"/>
</dbReference>
<feature type="domain" description="Protein argonaute N-terminal" evidence="2">
    <location>
        <begin position="78"/>
        <end position="199"/>
    </location>
</feature>
<proteinExistence type="predicted"/>
<accession>A0A6A4KJ53</accession>
<dbReference type="InterPro" id="IPR036085">
    <property type="entry name" value="PAZ_dom_sf"/>
</dbReference>
<protein>
    <recommendedName>
        <fullName evidence="2">Protein argonaute N-terminal domain-containing protein</fullName>
    </recommendedName>
</protein>
<reference evidence="3" key="1">
    <citation type="journal article" date="2019" name="Genome Biol. Evol.">
        <title>The Rhododendron genome and chromosomal organization provide insight into shared whole-genome duplications across the heath family (Ericaceae).</title>
        <authorList>
            <person name="Soza V.L."/>
            <person name="Lindsley D."/>
            <person name="Waalkes A."/>
            <person name="Ramage E."/>
            <person name="Patwardhan R.P."/>
            <person name="Burton J.N."/>
            <person name="Adey A."/>
            <person name="Kumar A."/>
            <person name="Qiu R."/>
            <person name="Shendure J."/>
            <person name="Hall B."/>
        </authorList>
    </citation>
    <scope>NUCLEOTIDE SEQUENCE</scope>
    <source>
        <strain evidence="3">RSF 1966-606</strain>
    </source>
</reference>
<feature type="region of interest" description="Disordered" evidence="1">
    <location>
        <begin position="185"/>
        <end position="206"/>
    </location>
</feature>
<dbReference type="EMBL" id="QEFC01004167">
    <property type="protein sequence ID" value="KAE9445432.1"/>
    <property type="molecule type" value="Genomic_DNA"/>
</dbReference>
<comment type="caution">
    <text evidence="3">The sequence shown here is derived from an EMBL/GenBank/DDBJ whole genome shotgun (WGS) entry which is preliminary data.</text>
</comment>
<dbReference type="SUPFAM" id="SSF101690">
    <property type="entry name" value="PAZ domain"/>
    <property type="match status" value="1"/>
</dbReference>